<reference evidence="1 2" key="1">
    <citation type="submission" date="2015-09" db="EMBL/GenBank/DDBJ databases">
        <title>Draft genome of the scarab beetle Oryctes borbonicus.</title>
        <authorList>
            <person name="Meyer J.M."/>
            <person name="Markov G.V."/>
            <person name="Baskaran P."/>
            <person name="Herrmann M."/>
            <person name="Sommer R.J."/>
            <person name="Roedelsperger C."/>
        </authorList>
    </citation>
    <scope>NUCLEOTIDE SEQUENCE [LARGE SCALE GENOMIC DNA]</scope>
    <source>
        <strain evidence="1">OB123</strain>
        <tissue evidence="1">Whole animal</tissue>
    </source>
</reference>
<protein>
    <recommendedName>
        <fullName evidence="3">UVR domain-containing protein</fullName>
    </recommendedName>
</protein>
<evidence type="ECO:0000313" key="1">
    <source>
        <dbReference type="EMBL" id="KRT86104.1"/>
    </source>
</evidence>
<evidence type="ECO:0008006" key="3">
    <source>
        <dbReference type="Google" id="ProtNLM"/>
    </source>
</evidence>
<sequence length="115" mass="13794">MYVDTDVVKIIKDMEIKKHLAVLNERFEYARKLKQAMECLREAGEKLGKYELEKKHAIEMEDYERARHKKNQMDEYRAYVYQNLAIEQLLEDEGVSPNVFLLSFLFQTVLDLFQK</sequence>
<dbReference type="GO" id="GO:0005929">
    <property type="term" value="C:cilium"/>
    <property type="evidence" value="ECO:0007669"/>
    <property type="project" value="TreeGrafter"/>
</dbReference>
<keyword evidence="2" id="KW-1185">Reference proteome</keyword>
<name>A0A0T6BFI5_9SCAR</name>
<comment type="caution">
    <text evidence="1">The sequence shown here is derived from an EMBL/GenBank/DDBJ whole genome shotgun (WGS) entry which is preliminary data.</text>
</comment>
<dbReference type="InterPro" id="IPR052607">
    <property type="entry name" value="CEP104-like"/>
</dbReference>
<evidence type="ECO:0000313" key="2">
    <source>
        <dbReference type="Proteomes" id="UP000051574"/>
    </source>
</evidence>
<accession>A0A0T6BFI5</accession>
<proteinExistence type="predicted"/>
<dbReference type="AlphaFoldDB" id="A0A0T6BFI5"/>
<dbReference type="PANTHER" id="PTHR13371">
    <property type="entry name" value="GLYCINE-, GLUTAMATE-, THIENYLCYCLOHEXYLPIPERIDINE-BINDING PROTEIN"/>
    <property type="match status" value="1"/>
</dbReference>
<dbReference type="Proteomes" id="UP000051574">
    <property type="component" value="Unassembled WGS sequence"/>
</dbReference>
<organism evidence="1 2">
    <name type="scientific">Oryctes borbonicus</name>
    <dbReference type="NCBI Taxonomy" id="1629725"/>
    <lineage>
        <taxon>Eukaryota</taxon>
        <taxon>Metazoa</taxon>
        <taxon>Ecdysozoa</taxon>
        <taxon>Arthropoda</taxon>
        <taxon>Hexapoda</taxon>
        <taxon>Insecta</taxon>
        <taxon>Pterygota</taxon>
        <taxon>Neoptera</taxon>
        <taxon>Endopterygota</taxon>
        <taxon>Coleoptera</taxon>
        <taxon>Polyphaga</taxon>
        <taxon>Scarabaeiformia</taxon>
        <taxon>Scarabaeidae</taxon>
        <taxon>Dynastinae</taxon>
        <taxon>Oryctes</taxon>
    </lineage>
</organism>
<dbReference type="PANTHER" id="PTHR13371:SF0">
    <property type="entry name" value="CENTROSOMAL PROTEIN OF 104 KDA"/>
    <property type="match status" value="1"/>
</dbReference>
<gene>
    <name evidence="1" type="ORF">AMK59_820</name>
</gene>
<dbReference type="OrthoDB" id="66599at2759"/>
<dbReference type="EMBL" id="LJIG01000836">
    <property type="protein sequence ID" value="KRT86104.1"/>
    <property type="molecule type" value="Genomic_DNA"/>
</dbReference>